<dbReference type="AlphaFoldDB" id="A0ABD2NKQ8"/>
<sequence>MSTWENNQLIQQNIKNVNYTRSDKNQDTVAQKKQKVKIVGDGTTGTAATYFHVTGNHSRNSNNQLSQSSSFHVAQVDKNTDMNVILSNIKRKIAANWPTSPVNTGYTDGNGAPPPPWEFSEKY</sequence>
<organism evidence="2 3">
    <name type="scientific">Cryptolaemus montrouzieri</name>
    <dbReference type="NCBI Taxonomy" id="559131"/>
    <lineage>
        <taxon>Eukaryota</taxon>
        <taxon>Metazoa</taxon>
        <taxon>Ecdysozoa</taxon>
        <taxon>Arthropoda</taxon>
        <taxon>Hexapoda</taxon>
        <taxon>Insecta</taxon>
        <taxon>Pterygota</taxon>
        <taxon>Neoptera</taxon>
        <taxon>Endopterygota</taxon>
        <taxon>Coleoptera</taxon>
        <taxon>Polyphaga</taxon>
        <taxon>Cucujiformia</taxon>
        <taxon>Coccinelloidea</taxon>
        <taxon>Coccinellidae</taxon>
        <taxon>Scymninae</taxon>
        <taxon>Scymnini</taxon>
        <taxon>Cryptolaemus</taxon>
    </lineage>
</organism>
<dbReference type="Proteomes" id="UP001516400">
    <property type="component" value="Unassembled WGS sequence"/>
</dbReference>
<feature type="region of interest" description="Disordered" evidence="1">
    <location>
        <begin position="97"/>
        <end position="123"/>
    </location>
</feature>
<comment type="caution">
    <text evidence="2">The sequence shown here is derived from an EMBL/GenBank/DDBJ whole genome shotgun (WGS) entry which is preliminary data.</text>
</comment>
<evidence type="ECO:0000313" key="3">
    <source>
        <dbReference type="Proteomes" id="UP001516400"/>
    </source>
</evidence>
<evidence type="ECO:0000256" key="1">
    <source>
        <dbReference type="SAM" id="MobiDB-lite"/>
    </source>
</evidence>
<evidence type="ECO:0000313" key="2">
    <source>
        <dbReference type="EMBL" id="KAL3278990.1"/>
    </source>
</evidence>
<protein>
    <submittedName>
        <fullName evidence="2">Uncharacterized protein</fullName>
    </submittedName>
</protein>
<name>A0ABD2NKQ8_9CUCU</name>
<keyword evidence="3" id="KW-1185">Reference proteome</keyword>
<reference evidence="2 3" key="1">
    <citation type="journal article" date="2021" name="BMC Biol.">
        <title>Horizontally acquired antibacterial genes associated with adaptive radiation of ladybird beetles.</title>
        <authorList>
            <person name="Li H.S."/>
            <person name="Tang X.F."/>
            <person name="Huang Y.H."/>
            <person name="Xu Z.Y."/>
            <person name="Chen M.L."/>
            <person name="Du X.Y."/>
            <person name="Qiu B.Y."/>
            <person name="Chen P.T."/>
            <person name="Zhang W."/>
            <person name="Slipinski A."/>
            <person name="Escalona H.E."/>
            <person name="Waterhouse R.M."/>
            <person name="Zwick A."/>
            <person name="Pang H."/>
        </authorList>
    </citation>
    <scope>NUCLEOTIDE SEQUENCE [LARGE SCALE GENOMIC DNA]</scope>
    <source>
        <strain evidence="2">SYSU2018</strain>
    </source>
</reference>
<feature type="compositionally biased region" description="Polar residues" evidence="1">
    <location>
        <begin position="97"/>
        <end position="107"/>
    </location>
</feature>
<gene>
    <name evidence="2" type="ORF">HHI36_016507</name>
</gene>
<proteinExistence type="predicted"/>
<dbReference type="EMBL" id="JABFTP020000124">
    <property type="protein sequence ID" value="KAL3278990.1"/>
    <property type="molecule type" value="Genomic_DNA"/>
</dbReference>
<accession>A0ABD2NKQ8</accession>